<dbReference type="InterPro" id="IPR051068">
    <property type="entry name" value="MFS_Domain-Containing_Protein"/>
</dbReference>
<dbReference type="GO" id="GO:0012505">
    <property type="term" value="C:endomembrane system"/>
    <property type="evidence" value="ECO:0007669"/>
    <property type="project" value="UniProtKB-SubCell"/>
</dbReference>
<keyword evidence="4 6" id="KW-1133">Transmembrane helix</keyword>
<keyword evidence="3 6" id="KW-0812">Transmembrane</keyword>
<proteinExistence type="predicted"/>
<feature type="transmembrane region" description="Helical" evidence="6">
    <location>
        <begin position="102"/>
        <end position="120"/>
    </location>
</feature>
<feature type="transmembrane region" description="Helical" evidence="6">
    <location>
        <begin position="433"/>
        <end position="453"/>
    </location>
</feature>
<evidence type="ECO:0000256" key="4">
    <source>
        <dbReference type="ARBA" id="ARBA00022989"/>
    </source>
</evidence>
<feature type="transmembrane region" description="Helical" evidence="6">
    <location>
        <begin position="141"/>
        <end position="165"/>
    </location>
</feature>
<keyword evidence="8" id="KW-1185">Reference proteome</keyword>
<dbReference type="SUPFAM" id="SSF103473">
    <property type="entry name" value="MFS general substrate transporter"/>
    <property type="match status" value="1"/>
</dbReference>
<dbReference type="PANTHER" id="PTHR23510:SF3">
    <property type="entry name" value="MAJOR FACILITATOR SUPERFAMILY DOMAIN-CONTAINING PROTEIN 8"/>
    <property type="match status" value="1"/>
</dbReference>
<reference evidence="8" key="1">
    <citation type="submission" date="2022-10" db="EMBL/GenBank/DDBJ databases">
        <title>Genome assembly of Pristionchus species.</title>
        <authorList>
            <person name="Yoshida K."/>
            <person name="Sommer R.J."/>
        </authorList>
    </citation>
    <scope>NUCLEOTIDE SEQUENCE [LARGE SCALE GENOMIC DNA]</scope>
    <source>
        <strain evidence="8">RS5460</strain>
    </source>
</reference>
<dbReference type="AlphaFoldDB" id="A0AAN5CKL6"/>
<evidence type="ECO:0000256" key="1">
    <source>
        <dbReference type="ARBA" id="ARBA00004127"/>
    </source>
</evidence>
<gene>
    <name evidence="7" type="ORF">PMAYCL1PPCAC_16382</name>
</gene>
<evidence type="ECO:0000256" key="3">
    <source>
        <dbReference type="ARBA" id="ARBA00022692"/>
    </source>
</evidence>
<evidence type="ECO:0000256" key="2">
    <source>
        <dbReference type="ARBA" id="ARBA00022448"/>
    </source>
</evidence>
<dbReference type="GO" id="GO:0022857">
    <property type="term" value="F:transmembrane transporter activity"/>
    <property type="evidence" value="ECO:0007669"/>
    <property type="project" value="InterPro"/>
</dbReference>
<dbReference type="InterPro" id="IPR011701">
    <property type="entry name" value="MFS"/>
</dbReference>
<evidence type="ECO:0000313" key="7">
    <source>
        <dbReference type="EMBL" id="GMR46187.1"/>
    </source>
</evidence>
<name>A0AAN5CKL6_9BILA</name>
<feature type="transmembrane region" description="Helical" evidence="6">
    <location>
        <begin position="177"/>
        <end position="199"/>
    </location>
</feature>
<dbReference type="Gene3D" id="1.20.1250.20">
    <property type="entry name" value="MFS general substrate transporter like domains"/>
    <property type="match status" value="1"/>
</dbReference>
<sequence>MEEATKWSNVCVLSIFAFVDSLQFSFYMWSLWPSIQQLDPSLSTTFLGFVMAISGVGEALAAPIFGYWSNRIGRILPAVYASLTMSVAGNGLYLFIGSIHRSSLPLVIVLSRFLTGASAGNRACLRALPARDSQGSDRSRAMAVSGGATMVGLTIGPAVQLAFNYMGDDGASILSQYTAPALLAIYINLSSAIYIHYFLDDSLHVSGKYEEITASLPLVLHEDKTSLQYTSLPPLPTRMDVVAVVICVATRAIRFLATANIESVGAPFTEIEFNFTHSQALEWNSTDQAIVGALTIPTVRLHRLHQMQRRVSERRNCLFAIAGLFSFYLITMPWAFLPGTVDCSRFISDDVHDWSWCASLHPINRRLYFPAYALIYGICLPMLNNSLQSLFSRVLGDGPQGTMQGINQAIGSLGRILGPLVMASTFSNFGPQATWSINICLFALVLIIWMLAYGRLAPLEPRSCHKVYEMHSRPDFA</sequence>
<dbReference type="CDD" id="cd17326">
    <property type="entry name" value="MFS_MFSD8"/>
    <property type="match status" value="1"/>
</dbReference>
<accession>A0AAN5CKL6</accession>
<evidence type="ECO:0000256" key="6">
    <source>
        <dbReference type="SAM" id="Phobius"/>
    </source>
</evidence>
<dbReference type="GO" id="GO:0005765">
    <property type="term" value="C:lysosomal membrane"/>
    <property type="evidence" value="ECO:0007669"/>
    <property type="project" value="TreeGrafter"/>
</dbReference>
<dbReference type="EMBL" id="BTRK01000004">
    <property type="protein sequence ID" value="GMR46187.1"/>
    <property type="molecule type" value="Genomic_DNA"/>
</dbReference>
<feature type="transmembrane region" description="Helical" evidence="6">
    <location>
        <begin position="46"/>
        <end position="68"/>
    </location>
</feature>
<keyword evidence="2" id="KW-0813">Transport</keyword>
<feature type="transmembrane region" description="Helical" evidence="6">
    <location>
        <begin position="7"/>
        <end position="26"/>
    </location>
</feature>
<evidence type="ECO:0000256" key="5">
    <source>
        <dbReference type="ARBA" id="ARBA00023136"/>
    </source>
</evidence>
<protein>
    <recommendedName>
        <fullName evidence="9">Membrane transporter</fullName>
    </recommendedName>
</protein>
<organism evidence="7 8">
    <name type="scientific">Pristionchus mayeri</name>
    <dbReference type="NCBI Taxonomy" id="1317129"/>
    <lineage>
        <taxon>Eukaryota</taxon>
        <taxon>Metazoa</taxon>
        <taxon>Ecdysozoa</taxon>
        <taxon>Nematoda</taxon>
        <taxon>Chromadorea</taxon>
        <taxon>Rhabditida</taxon>
        <taxon>Rhabditina</taxon>
        <taxon>Diplogasteromorpha</taxon>
        <taxon>Diplogasteroidea</taxon>
        <taxon>Neodiplogasteridae</taxon>
        <taxon>Pristionchus</taxon>
    </lineage>
</organism>
<evidence type="ECO:0000313" key="8">
    <source>
        <dbReference type="Proteomes" id="UP001328107"/>
    </source>
</evidence>
<comment type="caution">
    <text evidence="7">The sequence shown here is derived from an EMBL/GenBank/DDBJ whole genome shotgun (WGS) entry which is preliminary data.</text>
</comment>
<dbReference type="InterPro" id="IPR036259">
    <property type="entry name" value="MFS_trans_sf"/>
</dbReference>
<feature type="transmembrane region" description="Helical" evidence="6">
    <location>
        <begin position="75"/>
        <end position="96"/>
    </location>
</feature>
<keyword evidence="5 6" id="KW-0472">Membrane</keyword>
<dbReference type="Proteomes" id="UP001328107">
    <property type="component" value="Unassembled WGS sequence"/>
</dbReference>
<dbReference type="PANTHER" id="PTHR23510">
    <property type="entry name" value="INNER MEMBRANE TRANSPORT PROTEIN YAJR"/>
    <property type="match status" value="1"/>
</dbReference>
<dbReference type="Pfam" id="PF07690">
    <property type="entry name" value="MFS_1"/>
    <property type="match status" value="1"/>
</dbReference>
<feature type="non-terminal residue" evidence="7">
    <location>
        <position position="477"/>
    </location>
</feature>
<feature type="transmembrane region" description="Helical" evidence="6">
    <location>
        <begin position="317"/>
        <end position="336"/>
    </location>
</feature>
<evidence type="ECO:0008006" key="9">
    <source>
        <dbReference type="Google" id="ProtNLM"/>
    </source>
</evidence>
<comment type="subcellular location">
    <subcellularLocation>
        <location evidence="1">Endomembrane system</location>
        <topology evidence="1">Multi-pass membrane protein</topology>
    </subcellularLocation>
</comment>